<dbReference type="EnsemblMetazoa" id="XM_022808276">
    <property type="protein sequence ID" value="XP_022664011"/>
    <property type="gene ID" value="LOC111251521"/>
</dbReference>
<accession>A0A7M7KD52</accession>
<reference evidence="1" key="1">
    <citation type="submission" date="2021-01" db="UniProtKB">
        <authorList>
            <consortium name="EnsemblMetazoa"/>
        </authorList>
    </citation>
    <scope>IDENTIFICATION</scope>
</reference>
<organism evidence="1 2">
    <name type="scientific">Varroa destructor</name>
    <name type="common">Honeybee mite</name>
    <dbReference type="NCBI Taxonomy" id="109461"/>
    <lineage>
        <taxon>Eukaryota</taxon>
        <taxon>Metazoa</taxon>
        <taxon>Ecdysozoa</taxon>
        <taxon>Arthropoda</taxon>
        <taxon>Chelicerata</taxon>
        <taxon>Arachnida</taxon>
        <taxon>Acari</taxon>
        <taxon>Parasitiformes</taxon>
        <taxon>Mesostigmata</taxon>
        <taxon>Gamasina</taxon>
        <taxon>Dermanyssoidea</taxon>
        <taxon>Varroidae</taxon>
        <taxon>Varroa</taxon>
    </lineage>
</organism>
<sequence>MEAGGRGTASGCRHAIDATGERDYLVDVRQEGVLMQRISEYSAPGMGLPPHAALYPHIYGATQSRRPLTPPPTPTLPICQKLTILDAGSVESMEYTARSSPDCSDACRRRQSIDYLKTFTAIRPRLGKNSRRLRGVCKSRARICVRRTDGALPVLADEFLLKEVDRAMAIFVTRKKTEGQSLTIKEVRNKANQMVTVLRGKKTLYRVGRKWARVFLKRPDNAPSQGSFCENRVSLTQNQQRLHWKKVNVGRYLLDYADASQTRGCYGEVPRHHPTLWWQAMDTRFNGPELSTRSISS</sequence>
<protein>
    <submittedName>
        <fullName evidence="1">Uncharacterized protein</fullName>
    </submittedName>
</protein>
<proteinExistence type="predicted"/>
<evidence type="ECO:0000313" key="2">
    <source>
        <dbReference type="Proteomes" id="UP000594260"/>
    </source>
</evidence>
<dbReference type="RefSeq" id="XP_022663944.1">
    <property type="nucleotide sequence ID" value="XM_022808209.1"/>
</dbReference>
<name>A0A7M7KD52_VARDE</name>
<dbReference type="AlphaFoldDB" id="A0A7M7KD52"/>
<dbReference type="Proteomes" id="UP000594260">
    <property type="component" value="Unplaced"/>
</dbReference>
<dbReference type="EnsemblMetazoa" id="XM_022808209">
    <property type="protein sequence ID" value="XP_022663944"/>
    <property type="gene ID" value="LOC111251521"/>
</dbReference>
<dbReference type="InParanoid" id="A0A7M7KD52"/>
<evidence type="ECO:0000313" key="1">
    <source>
        <dbReference type="EnsemblMetazoa" id="XP_022664011"/>
    </source>
</evidence>
<dbReference type="RefSeq" id="XP_022664011.1">
    <property type="nucleotide sequence ID" value="XM_022808276.1"/>
</dbReference>
<dbReference type="GeneID" id="111251521"/>
<keyword evidence="2" id="KW-1185">Reference proteome</keyword>
<dbReference type="OrthoDB" id="10519961at2759"/>
<dbReference type="KEGG" id="vde:111251521"/>